<dbReference type="SUPFAM" id="SSF103084">
    <property type="entry name" value="Holliday junction resolvase RusA"/>
    <property type="match status" value="1"/>
</dbReference>
<dbReference type="InterPro" id="IPR036614">
    <property type="entry name" value="RusA-like_sf"/>
</dbReference>
<accession>A0A3R6D2Z9</accession>
<dbReference type="EMBL" id="QRHO01000018">
    <property type="protein sequence ID" value="RHF81998.1"/>
    <property type="molecule type" value="Genomic_DNA"/>
</dbReference>
<gene>
    <name evidence="1" type="ORF">DW656_11980</name>
</gene>
<name>A0A3R6D2Z9_9FIRM</name>
<dbReference type="GO" id="GO:0006281">
    <property type="term" value="P:DNA repair"/>
    <property type="evidence" value="ECO:0007669"/>
    <property type="project" value="InterPro"/>
</dbReference>
<reference evidence="1 2" key="1">
    <citation type="submission" date="2018-08" db="EMBL/GenBank/DDBJ databases">
        <title>A genome reference for cultivated species of the human gut microbiota.</title>
        <authorList>
            <person name="Zou Y."/>
            <person name="Xue W."/>
            <person name="Luo G."/>
        </authorList>
    </citation>
    <scope>NUCLEOTIDE SEQUENCE [LARGE SCALE GENOMIC DNA]</scope>
    <source>
        <strain evidence="1 2">AM23-3</strain>
    </source>
</reference>
<dbReference type="Proteomes" id="UP000284579">
    <property type="component" value="Unassembled WGS sequence"/>
</dbReference>
<protein>
    <submittedName>
        <fullName evidence="1">Uncharacterized protein</fullName>
    </submittedName>
</protein>
<comment type="caution">
    <text evidence="1">The sequence shown here is derived from an EMBL/GenBank/DDBJ whole genome shotgun (WGS) entry which is preliminary data.</text>
</comment>
<dbReference type="InterPro" id="IPR008822">
    <property type="entry name" value="Endonuclease_RusA-like"/>
</dbReference>
<dbReference type="Gene3D" id="3.30.1330.70">
    <property type="entry name" value="Holliday junction resolvase RusA"/>
    <property type="match status" value="1"/>
</dbReference>
<proteinExistence type="predicted"/>
<evidence type="ECO:0000313" key="2">
    <source>
        <dbReference type="Proteomes" id="UP000284579"/>
    </source>
</evidence>
<organism evidence="1 2">
    <name type="scientific">Coprococcus comes</name>
    <dbReference type="NCBI Taxonomy" id="410072"/>
    <lineage>
        <taxon>Bacteria</taxon>
        <taxon>Bacillati</taxon>
        <taxon>Bacillota</taxon>
        <taxon>Clostridia</taxon>
        <taxon>Lachnospirales</taxon>
        <taxon>Lachnospiraceae</taxon>
        <taxon>Coprococcus</taxon>
    </lineage>
</organism>
<dbReference type="GO" id="GO:0006310">
    <property type="term" value="P:DNA recombination"/>
    <property type="evidence" value="ECO:0007669"/>
    <property type="project" value="InterPro"/>
</dbReference>
<dbReference type="AlphaFoldDB" id="A0A3R6D2Z9"/>
<dbReference type="GO" id="GO:0000287">
    <property type="term" value="F:magnesium ion binding"/>
    <property type="evidence" value="ECO:0007669"/>
    <property type="project" value="InterPro"/>
</dbReference>
<dbReference type="RefSeq" id="WP_118199293.1">
    <property type="nucleotide sequence ID" value="NZ_QRHO01000018.1"/>
</dbReference>
<dbReference type="Pfam" id="PF05866">
    <property type="entry name" value="RusA"/>
    <property type="match status" value="1"/>
</dbReference>
<evidence type="ECO:0000313" key="1">
    <source>
        <dbReference type="EMBL" id="RHF81998.1"/>
    </source>
</evidence>
<sequence length="125" mass="14864">MEYFLRINGKLDNLNDYTSACRTNPYKGAQMKRKNEAKVIVAILEQLKRLRIKKPVYMVYDWYEPNKRRDLDNISSFGRKVIQDALVETKVLANDSWRDIVGFQDNFYIDTKNPRIEVTIKEIEK</sequence>